<keyword evidence="1 5" id="KW-0547">Nucleotide-binding</keyword>
<keyword evidence="4 5" id="KW-0505">Motor protein</keyword>
<dbReference type="EMBL" id="CAIX01000011">
    <property type="protein sequence ID" value="CCI40767.1"/>
    <property type="molecule type" value="Genomic_DNA"/>
</dbReference>
<evidence type="ECO:0000259" key="8">
    <source>
        <dbReference type="PROSITE" id="PS50067"/>
    </source>
</evidence>
<proteinExistence type="inferred from homology"/>
<dbReference type="STRING" id="65357.A0A024G2I1"/>
<dbReference type="OrthoDB" id="121574at2759"/>
<dbReference type="InterPro" id="IPR027417">
    <property type="entry name" value="P-loop_NTPase"/>
</dbReference>
<dbReference type="GO" id="GO:0008017">
    <property type="term" value="F:microtubule binding"/>
    <property type="evidence" value="ECO:0007669"/>
    <property type="project" value="InterPro"/>
</dbReference>
<dbReference type="CDD" id="cd00106">
    <property type="entry name" value="KISc"/>
    <property type="match status" value="1"/>
</dbReference>
<gene>
    <name evidence="9" type="ORF">BN9_015510</name>
</gene>
<feature type="coiled-coil region" evidence="6">
    <location>
        <begin position="1121"/>
        <end position="1233"/>
    </location>
</feature>
<dbReference type="PROSITE" id="PS00411">
    <property type="entry name" value="KINESIN_MOTOR_1"/>
    <property type="match status" value="1"/>
</dbReference>
<keyword evidence="10" id="KW-1185">Reference proteome</keyword>
<evidence type="ECO:0000256" key="7">
    <source>
        <dbReference type="SAM" id="MobiDB-lite"/>
    </source>
</evidence>
<sequence>MTEPKEIENIRVAVRCRPMNDREIREQAQSCFIEESGHAVLTNLDNPIERHEFGFDHVYGTQSSQAQVFQDIGVPILTRAFGGYNGTIFAYGQTGSGKTFSMAGVPRGGMELQGLIPRMNKAIFDKIQEEILLHPTKSFLVECSYFEIYNEIIYDLLDGTGNKKGKGAGLEIKEHSVLGIYVKDLQERVVENSDEVNDLMGQGAQARTVGATQMNAESSRSHSIFVIKIHQKDGNDESKNIFAKINLVDLAGSERAASTGAQGDRLKEGANINKSLSALGNVINTLVEVSRSGKKLFVPYRNSKLTRVLQESLGGNSLCSMLATCSPANINFSETLSTLKYASRAKSIKVQAKKNETSSQIAQLNEEIANLKKKLMEQVDGGARLADSSMDEKDQVMLKYEKQIQEMERVRLQTWEDKAKLSKHHQVERKRLTEEKAIADRKVEQERTRRWKLLQEKNDLELAFRTLRDLDISYFQNDAPESSSSPVDSLMWMEQAERLKRLENGVRDHRTLILVFKDSLDRDVKVWSKRESVNRQGAGPSTHEIAARHMLAGHIHTKLKNISGETEKLFKLESEWIRVATEVINMLMSSLYQLKKSEEKGDGIAHGGKCLRAEDAQFKEEMTKGLIITLSIVQKYRDQVVLGIRQQREQVFATKDIDIELNKTLELHRDTEALDVRNDTDEICRESTSKAMISPIYSKLKSVVSLARNEIPKKPDATFLKPIDLGWPHFLHSMTIQFEYTPKSSVSSEEPPTSSESVSPFRPTIELKEEFERLLTVEITGDEIQVYKILSLVMSWKDLLKSNAIPSKLFSRPPIRFLHDIIRSVVVATGYGESAVSKNELDYLQLPGKLERADFLTKILDFVQETYNQIQWKNNVVIAATASNIMTGKQVQDTMQFLSYFALAALAHLIAHPRENQQVEDMIPHENKDTMQLSVACSHDGEIWQEIGAFTLQLTQLLDEKMRTFQFETSDSDEMLHVGRYIRLHIVDGIACIVEILGQQVAERHHIAQVLDTDASEYEHCLQKLVDSSQIVVEQAKILLERSKENEREKLEQQKQLSGQLEHLKLSKNLLEKEKEALIAQVASLETQIEEESRLRHDDKQQADCIAQELQSQLQTHWQQNQILETKCQALGQAMQQAEHDRSELAREVDQLRRSKENVENLCHDLRDQLQAQERGTIEKTEEQVATQKAELLSANVLVDELRRNLASAEQNKKEQERIREDLHANLTHVRQEMIEQLAQANVSACNQQKALNELLDQCGKEKAEWKGKATALQAQVTSAQAELTTLHHEIRQLQALKVEMNDASKAIDLADEKDKQLLEAQTKELHHVAEIERLETKIQVLTTKREELSQSIQSLSSERDQLRHQVRELKETDEELTLQIQVLTEERDTARQNEELLFAESIEKDQEIERIRDGYVWVTDRMNAKEDELAELQEQLERYQSLLAIHNER</sequence>
<dbReference type="InterPro" id="IPR019821">
    <property type="entry name" value="Kinesin_motor_CS"/>
</dbReference>
<feature type="compositionally biased region" description="Low complexity" evidence="7">
    <location>
        <begin position="744"/>
        <end position="760"/>
    </location>
</feature>
<dbReference type="Gene3D" id="3.40.850.10">
    <property type="entry name" value="Kinesin motor domain"/>
    <property type="match status" value="1"/>
</dbReference>
<organism evidence="9 10">
    <name type="scientific">Albugo candida</name>
    <dbReference type="NCBI Taxonomy" id="65357"/>
    <lineage>
        <taxon>Eukaryota</taxon>
        <taxon>Sar</taxon>
        <taxon>Stramenopiles</taxon>
        <taxon>Oomycota</taxon>
        <taxon>Peronosporomycetes</taxon>
        <taxon>Albuginales</taxon>
        <taxon>Albuginaceae</taxon>
        <taxon>Albugo</taxon>
    </lineage>
</organism>
<dbReference type="FunFam" id="3.40.850.10:FF:000077">
    <property type="entry name" value="Putative Unc104-like kinesin"/>
    <property type="match status" value="1"/>
</dbReference>
<comment type="similarity">
    <text evidence="5">Belongs to the TRAFAC class myosin-kinesin ATPase superfamily. Kinesin family.</text>
</comment>
<name>A0A024G2I1_9STRA</name>
<dbReference type="InterPro" id="IPR001752">
    <property type="entry name" value="Kinesin_motor_dom"/>
</dbReference>
<dbReference type="InterPro" id="IPR027640">
    <property type="entry name" value="Kinesin-like_fam"/>
</dbReference>
<feature type="coiled-coil region" evidence="6">
    <location>
        <begin position="1263"/>
        <end position="1450"/>
    </location>
</feature>
<evidence type="ECO:0000256" key="3">
    <source>
        <dbReference type="ARBA" id="ARBA00023054"/>
    </source>
</evidence>
<evidence type="ECO:0000256" key="2">
    <source>
        <dbReference type="ARBA" id="ARBA00022840"/>
    </source>
</evidence>
<dbReference type="PANTHER" id="PTHR47968:SF75">
    <property type="entry name" value="CENTROMERE-ASSOCIATED PROTEIN E"/>
    <property type="match status" value="1"/>
</dbReference>
<dbReference type="InterPro" id="IPR036961">
    <property type="entry name" value="Kinesin_motor_dom_sf"/>
</dbReference>
<keyword evidence="2 5" id="KW-0067">ATP-binding</keyword>
<protein>
    <recommendedName>
        <fullName evidence="8">Kinesin motor domain-containing protein</fullName>
    </recommendedName>
</protein>
<keyword evidence="3 6" id="KW-0175">Coiled coil</keyword>
<reference evidence="9 10" key="1">
    <citation type="submission" date="2012-05" db="EMBL/GenBank/DDBJ databases">
        <title>Recombination and specialization in a pathogen metapopulation.</title>
        <authorList>
            <person name="Gardiner A."/>
            <person name="Kemen E."/>
            <person name="Schultz-Larsen T."/>
            <person name="MacLean D."/>
            <person name="Van Oosterhout C."/>
            <person name="Jones J.D.G."/>
        </authorList>
    </citation>
    <scope>NUCLEOTIDE SEQUENCE [LARGE SCALE GENOMIC DNA]</scope>
    <source>
        <strain evidence="9 10">Ac Nc2</strain>
    </source>
</reference>
<feature type="domain" description="Kinesin motor" evidence="8">
    <location>
        <begin position="9"/>
        <end position="348"/>
    </location>
</feature>
<dbReference type="InParanoid" id="A0A024G2I1"/>
<dbReference type="InterPro" id="IPR042576">
    <property type="entry name" value="TRAF3IP1_N_sf"/>
</dbReference>
<dbReference type="Pfam" id="PF00225">
    <property type="entry name" value="Kinesin"/>
    <property type="match status" value="1"/>
</dbReference>
<dbReference type="SMART" id="SM00129">
    <property type="entry name" value="KISc"/>
    <property type="match status" value="1"/>
</dbReference>
<evidence type="ECO:0000256" key="4">
    <source>
        <dbReference type="ARBA" id="ARBA00023175"/>
    </source>
</evidence>
<feature type="binding site" evidence="5">
    <location>
        <begin position="92"/>
        <end position="99"/>
    </location>
    <ligand>
        <name>ATP</name>
        <dbReference type="ChEBI" id="CHEBI:30616"/>
    </ligand>
</feature>
<evidence type="ECO:0000313" key="9">
    <source>
        <dbReference type="EMBL" id="CCI40767.1"/>
    </source>
</evidence>
<dbReference type="InterPro" id="IPR040468">
    <property type="entry name" value="TRAF3IP1_N"/>
</dbReference>
<comment type="caution">
    <text evidence="9">The sequence shown here is derived from an EMBL/GenBank/DDBJ whole genome shotgun (WGS) entry which is preliminary data.</text>
</comment>
<feature type="coiled-coil region" evidence="6">
    <location>
        <begin position="1033"/>
        <end position="1095"/>
    </location>
</feature>
<dbReference type="SUPFAM" id="SSF52540">
    <property type="entry name" value="P-loop containing nucleoside triphosphate hydrolases"/>
    <property type="match status" value="1"/>
</dbReference>
<dbReference type="GO" id="GO:0003777">
    <property type="term" value="F:microtubule motor activity"/>
    <property type="evidence" value="ECO:0007669"/>
    <property type="project" value="InterPro"/>
</dbReference>
<evidence type="ECO:0000256" key="1">
    <source>
        <dbReference type="ARBA" id="ARBA00022741"/>
    </source>
</evidence>
<dbReference type="PROSITE" id="PS50067">
    <property type="entry name" value="KINESIN_MOTOR_2"/>
    <property type="match status" value="1"/>
</dbReference>
<dbReference type="Gene3D" id="1.10.418.50">
    <property type="entry name" value="Microtubule-binding protein MIP-T3"/>
    <property type="match status" value="1"/>
</dbReference>
<evidence type="ECO:0000256" key="6">
    <source>
        <dbReference type="SAM" id="Coils"/>
    </source>
</evidence>
<dbReference type="Pfam" id="PF10243">
    <property type="entry name" value="MIP-T3"/>
    <property type="match status" value="1"/>
</dbReference>
<dbReference type="GO" id="GO:0005524">
    <property type="term" value="F:ATP binding"/>
    <property type="evidence" value="ECO:0007669"/>
    <property type="project" value="UniProtKB-UniRule"/>
</dbReference>
<evidence type="ECO:0000256" key="5">
    <source>
        <dbReference type="PROSITE-ProRule" id="PRU00283"/>
    </source>
</evidence>
<evidence type="ECO:0000313" key="10">
    <source>
        <dbReference type="Proteomes" id="UP000053237"/>
    </source>
</evidence>
<dbReference type="PANTHER" id="PTHR47968">
    <property type="entry name" value="CENTROMERE PROTEIN E"/>
    <property type="match status" value="1"/>
</dbReference>
<feature type="region of interest" description="Disordered" evidence="7">
    <location>
        <begin position="742"/>
        <end position="761"/>
    </location>
</feature>
<dbReference type="PRINTS" id="PR00380">
    <property type="entry name" value="KINESINHEAVY"/>
</dbReference>
<dbReference type="Proteomes" id="UP000053237">
    <property type="component" value="Unassembled WGS sequence"/>
</dbReference>
<dbReference type="GO" id="GO:0007018">
    <property type="term" value="P:microtubule-based movement"/>
    <property type="evidence" value="ECO:0007669"/>
    <property type="project" value="InterPro"/>
</dbReference>
<feature type="coiled-coil region" evidence="6">
    <location>
        <begin position="347"/>
        <end position="449"/>
    </location>
</feature>
<accession>A0A024G2I1</accession>